<gene>
    <name evidence="2" type="ordered locus">CBU_1843</name>
</gene>
<dbReference type="PATRIC" id="fig|227377.7.peg.1826"/>
<proteinExistence type="predicted"/>
<dbReference type="STRING" id="227377.CBU_1843"/>
<protein>
    <submittedName>
        <fullName evidence="2">Hypothetical exported protein</fullName>
    </submittedName>
</protein>
<reference evidence="2 3" key="1">
    <citation type="journal article" date="2003" name="Proc. Natl. Acad. Sci. U.S.A.">
        <title>Complete genome sequence of the Q-fever pathogen, Coxiella burnetii.</title>
        <authorList>
            <person name="Seshadri R."/>
            <person name="Paulsen I.T."/>
            <person name="Eisen J.A."/>
            <person name="Read T.D."/>
            <person name="Nelson K.E."/>
            <person name="Nelson W.C."/>
            <person name="Ward N.L."/>
            <person name="Tettelin H."/>
            <person name="Davidsen T.M."/>
            <person name="Beanan M.J."/>
            <person name="Deboy R.T."/>
            <person name="Daugherty S.C."/>
            <person name="Brinkac L.M."/>
            <person name="Madupu R."/>
            <person name="Dodson R.J."/>
            <person name="Khouri H.M."/>
            <person name="Lee K.H."/>
            <person name="Carty H.A."/>
            <person name="Scanlan D."/>
            <person name="Heinzen R.A."/>
            <person name="Thompson H.A."/>
            <person name="Samuel J.E."/>
            <person name="Fraser C.M."/>
            <person name="Heidelberg J.F."/>
        </authorList>
    </citation>
    <scope>NUCLEOTIDE SEQUENCE [LARGE SCALE GENOMIC DNA]</scope>
    <source>
        <strain evidence="3">RSA 493 / Nine Mile phase I</strain>
    </source>
</reference>
<dbReference type="GeneID" id="1209755"/>
<feature type="chain" id="PRO_5004300439" evidence="1">
    <location>
        <begin position="27"/>
        <end position="134"/>
    </location>
</feature>
<evidence type="ECO:0000313" key="2">
    <source>
        <dbReference type="EMBL" id="AAO91336.2"/>
    </source>
</evidence>
<keyword evidence="1" id="KW-0732">Signal</keyword>
<organism evidence="2 3">
    <name type="scientific">Coxiella burnetii (strain RSA 493 / Nine Mile phase I)</name>
    <dbReference type="NCBI Taxonomy" id="227377"/>
    <lineage>
        <taxon>Bacteria</taxon>
        <taxon>Pseudomonadati</taxon>
        <taxon>Pseudomonadota</taxon>
        <taxon>Gammaproteobacteria</taxon>
        <taxon>Legionellales</taxon>
        <taxon>Coxiellaceae</taxon>
        <taxon>Coxiella</taxon>
    </lineage>
</organism>
<dbReference type="EnsemblBacteria" id="AAO91336">
    <property type="protein sequence ID" value="AAO91336"/>
    <property type="gene ID" value="CBU_1843"/>
</dbReference>
<dbReference type="Proteomes" id="UP000002671">
    <property type="component" value="Chromosome"/>
</dbReference>
<dbReference type="HOGENOM" id="CLU_1966879_0_0_6"/>
<feature type="signal peptide" evidence="1">
    <location>
        <begin position="1"/>
        <end position="26"/>
    </location>
</feature>
<accession>Q83AN8</accession>
<dbReference type="RefSeq" id="NP_820822.2">
    <property type="nucleotide sequence ID" value="NC_002971.4"/>
</dbReference>
<dbReference type="EMBL" id="AE016828">
    <property type="protein sequence ID" value="AAO91336.2"/>
    <property type="molecule type" value="Genomic_DNA"/>
</dbReference>
<evidence type="ECO:0000256" key="1">
    <source>
        <dbReference type="SAM" id="SignalP"/>
    </source>
</evidence>
<reference evidence="2 3" key="2">
    <citation type="journal article" date="2009" name="Infect. Immun.">
        <title>Comparative genomics reveal extensive transposon-mediated genomic plasticity and diversity among potential effector proteins within the genus Coxiella.</title>
        <authorList>
            <person name="Beare P.A."/>
            <person name="Unsworth N."/>
            <person name="Andoh M."/>
            <person name="Voth D.E."/>
            <person name="Omsland A."/>
            <person name="Gilk S.D."/>
            <person name="Williams K.P."/>
            <person name="Sobral B.W."/>
            <person name="Kupko J.J.III."/>
            <person name="Porcella S.F."/>
            <person name="Samuel J.E."/>
            <person name="Heinzen R.A."/>
        </authorList>
    </citation>
    <scope>NUCLEOTIDE SEQUENCE [LARGE SCALE GENOMIC DNA]</scope>
    <source>
        <strain evidence="3">RSA 493 / Nine Mile phase I</strain>
    </source>
</reference>
<dbReference type="AlphaFoldDB" id="Q83AN8"/>
<name>Q83AN8_COXBU</name>
<sequence length="134" mass="15457">MLKKDRMMKRLLFGIFCFLFVNSALANNGICSFTRRLYNDLLSYQCIAQQAPDKPLAARLRYLSVNEAYIHSICNATTNADYCKTNPVFSLRMEAEGLANSLTEKETREICYMVNETKGMVLFYLKPFLDKNCH</sequence>
<evidence type="ECO:0000313" key="3">
    <source>
        <dbReference type="Proteomes" id="UP000002671"/>
    </source>
</evidence>
<dbReference type="RefSeq" id="WP_010958482.1">
    <property type="nucleotide sequence ID" value="NC_002971.4"/>
</dbReference>
<keyword evidence="3" id="KW-1185">Reference proteome</keyword>
<dbReference type="KEGG" id="cbu:CBU_1843"/>